<keyword evidence="4" id="KW-1185">Reference proteome</keyword>
<dbReference type="PANTHER" id="PTHR45496">
    <property type="entry name" value="CHAPERONE DNAJ-DOMAIN SUPERFAMILY PROTEIN"/>
    <property type="match status" value="1"/>
</dbReference>
<dbReference type="InterPro" id="IPR053052">
    <property type="entry name" value="Imprinting_Balance_Reg"/>
</dbReference>
<feature type="domain" description="J" evidence="2">
    <location>
        <begin position="71"/>
        <end position="142"/>
    </location>
</feature>
<dbReference type="OrthoDB" id="10250354at2759"/>
<dbReference type="InterPro" id="IPR001623">
    <property type="entry name" value="DnaJ_domain"/>
</dbReference>
<dbReference type="AlphaFoldDB" id="A0A8T0RGG1"/>
<gene>
    <name evidence="3" type="ORF">PVAP13_6KG311606</name>
</gene>
<dbReference type="Proteomes" id="UP000823388">
    <property type="component" value="Chromosome 6K"/>
</dbReference>
<evidence type="ECO:0000313" key="3">
    <source>
        <dbReference type="EMBL" id="KAG2584534.1"/>
    </source>
</evidence>
<protein>
    <recommendedName>
        <fullName evidence="2">J domain-containing protein</fullName>
    </recommendedName>
</protein>
<evidence type="ECO:0000259" key="2">
    <source>
        <dbReference type="PROSITE" id="PS50076"/>
    </source>
</evidence>
<evidence type="ECO:0000256" key="1">
    <source>
        <dbReference type="SAM" id="MobiDB-lite"/>
    </source>
</evidence>
<dbReference type="PROSITE" id="PS50076">
    <property type="entry name" value="DNAJ_2"/>
    <property type="match status" value="1"/>
</dbReference>
<sequence>MDPSAAQRREAERSMSIAEKLLMARDLEGCKQFVAEARSADPHAPGADDLFAAADALLAAQRRRLPSGGPDPYAVLGLDSAVPASRDPDVVHSYYRRLSLLLNRSHPDRPCSLAFADAARLVADAWAFLSDPLRKASLDSDLDAAATAKAAAAAAASAAAAGRVPAAPSPEKQHQLEPQPQPPPPQPTSPPPAPQPRQAVSATPPLKRGRPPRAAKTPPAAEQNQEGEAPQAPPFWTACPSCCHLHQYDRSYEAQTLLCPSCCRPFAATAVATPPPIVPGTDMYYCSWGFFPMGFPGGPAFAGPVSSPGQQAPSALGFYPMGPYLPLPGQGGIVEGNTSVAASSGIPVTPTMTAPVPVTPTVTAPPPTVAKPVNSSHQKVEARKRGRPKGSKNKKVVIEIN</sequence>
<feature type="compositionally biased region" description="Pro residues" evidence="1">
    <location>
        <begin position="179"/>
        <end position="195"/>
    </location>
</feature>
<feature type="region of interest" description="Disordered" evidence="1">
    <location>
        <begin position="162"/>
        <end position="230"/>
    </location>
</feature>
<dbReference type="PANTHER" id="PTHR45496:SF33">
    <property type="entry name" value="J DOMAIN-CONTAINING PROTEIN"/>
    <property type="match status" value="1"/>
</dbReference>
<feature type="compositionally biased region" description="Basic residues" evidence="1">
    <location>
        <begin position="384"/>
        <end position="395"/>
    </location>
</feature>
<dbReference type="SUPFAM" id="SSF46565">
    <property type="entry name" value="Chaperone J-domain"/>
    <property type="match status" value="1"/>
</dbReference>
<dbReference type="InterPro" id="IPR036869">
    <property type="entry name" value="J_dom_sf"/>
</dbReference>
<name>A0A8T0RGG1_PANVG</name>
<feature type="region of interest" description="Disordered" evidence="1">
    <location>
        <begin position="357"/>
        <end position="401"/>
    </location>
</feature>
<dbReference type="GO" id="GO:0005783">
    <property type="term" value="C:endoplasmic reticulum"/>
    <property type="evidence" value="ECO:0007669"/>
    <property type="project" value="UniProtKB-ARBA"/>
</dbReference>
<accession>A0A8T0RGG1</accession>
<proteinExistence type="predicted"/>
<organism evidence="3 4">
    <name type="scientific">Panicum virgatum</name>
    <name type="common">Blackwell switchgrass</name>
    <dbReference type="NCBI Taxonomy" id="38727"/>
    <lineage>
        <taxon>Eukaryota</taxon>
        <taxon>Viridiplantae</taxon>
        <taxon>Streptophyta</taxon>
        <taxon>Embryophyta</taxon>
        <taxon>Tracheophyta</taxon>
        <taxon>Spermatophyta</taxon>
        <taxon>Magnoliopsida</taxon>
        <taxon>Liliopsida</taxon>
        <taxon>Poales</taxon>
        <taxon>Poaceae</taxon>
        <taxon>PACMAD clade</taxon>
        <taxon>Panicoideae</taxon>
        <taxon>Panicodae</taxon>
        <taxon>Paniceae</taxon>
        <taxon>Panicinae</taxon>
        <taxon>Panicum</taxon>
        <taxon>Panicum sect. Hiantes</taxon>
    </lineage>
</organism>
<dbReference type="EMBL" id="CM029047">
    <property type="protein sequence ID" value="KAG2584534.1"/>
    <property type="molecule type" value="Genomic_DNA"/>
</dbReference>
<reference evidence="3 4" key="1">
    <citation type="submission" date="2020-05" db="EMBL/GenBank/DDBJ databases">
        <title>WGS assembly of Panicum virgatum.</title>
        <authorList>
            <person name="Lovell J.T."/>
            <person name="Jenkins J."/>
            <person name="Shu S."/>
            <person name="Juenger T.E."/>
            <person name="Schmutz J."/>
        </authorList>
    </citation>
    <scope>NUCLEOTIDE SEQUENCE [LARGE SCALE GENOMIC DNA]</scope>
    <source>
        <strain evidence="4">cv. AP13</strain>
    </source>
</reference>
<comment type="caution">
    <text evidence="3">The sequence shown here is derived from an EMBL/GenBank/DDBJ whole genome shotgun (WGS) entry which is preliminary data.</text>
</comment>
<evidence type="ECO:0000313" key="4">
    <source>
        <dbReference type="Proteomes" id="UP000823388"/>
    </source>
</evidence>
<dbReference type="Gene3D" id="1.10.287.110">
    <property type="entry name" value="DnaJ domain"/>
    <property type="match status" value="1"/>
</dbReference>